<organism evidence="1 2">
    <name type="scientific">Niabella soli DSM 19437</name>
    <dbReference type="NCBI Taxonomy" id="929713"/>
    <lineage>
        <taxon>Bacteria</taxon>
        <taxon>Pseudomonadati</taxon>
        <taxon>Bacteroidota</taxon>
        <taxon>Chitinophagia</taxon>
        <taxon>Chitinophagales</taxon>
        <taxon>Chitinophagaceae</taxon>
        <taxon>Niabella</taxon>
    </lineage>
</organism>
<dbReference type="Proteomes" id="UP000003586">
    <property type="component" value="Chromosome"/>
</dbReference>
<gene>
    <name evidence="1" type="ORF">NIASO_01370</name>
</gene>
<dbReference type="AlphaFoldDB" id="W0F6J2"/>
<evidence type="ECO:0000313" key="1">
    <source>
        <dbReference type="EMBL" id="AHF17079.1"/>
    </source>
</evidence>
<proteinExistence type="predicted"/>
<dbReference type="KEGG" id="nso:NIASO_01370"/>
<accession>W0F6J2</accession>
<dbReference type="STRING" id="929713.NIASO_01370"/>
<sequence length="42" mass="4827">MLHPGALAVKPGPYDRRWLNRANLNLIFAEVFREFPNLAGNF</sequence>
<protein>
    <submittedName>
        <fullName evidence="1">Uncharacterized protein</fullName>
    </submittedName>
</protein>
<keyword evidence="2" id="KW-1185">Reference proteome</keyword>
<reference evidence="1 2" key="1">
    <citation type="submission" date="2013-12" db="EMBL/GenBank/DDBJ databases">
        <authorList>
            <consortium name="DOE Joint Genome Institute"/>
            <person name="Eisen J."/>
            <person name="Huntemann M."/>
            <person name="Han J."/>
            <person name="Chen A."/>
            <person name="Kyrpides N."/>
            <person name="Mavromatis K."/>
            <person name="Markowitz V."/>
            <person name="Palaniappan K."/>
            <person name="Ivanova N."/>
            <person name="Schaumberg A."/>
            <person name="Pati A."/>
            <person name="Liolios K."/>
            <person name="Nordberg H.P."/>
            <person name="Cantor M.N."/>
            <person name="Hua S.X."/>
            <person name="Woyke T."/>
        </authorList>
    </citation>
    <scope>NUCLEOTIDE SEQUENCE [LARGE SCALE GENOMIC DNA]</scope>
    <source>
        <strain evidence="2">DSM 19437</strain>
    </source>
</reference>
<name>W0F6J2_9BACT</name>
<dbReference type="HOGENOM" id="CLU_3254692_0_0_10"/>
<dbReference type="EMBL" id="CP007035">
    <property type="protein sequence ID" value="AHF17079.1"/>
    <property type="molecule type" value="Genomic_DNA"/>
</dbReference>
<evidence type="ECO:0000313" key="2">
    <source>
        <dbReference type="Proteomes" id="UP000003586"/>
    </source>
</evidence>